<name>A0ABW6LJ32_9ACTN</name>
<evidence type="ECO:0000313" key="2">
    <source>
        <dbReference type="EMBL" id="MFE9228423.1"/>
    </source>
</evidence>
<proteinExistence type="predicted"/>
<protein>
    <submittedName>
        <fullName evidence="2">Uncharacterized protein</fullName>
    </submittedName>
</protein>
<keyword evidence="1" id="KW-0812">Transmembrane</keyword>
<accession>A0ABW6LJ32</accession>
<dbReference type="Proteomes" id="UP001601288">
    <property type="component" value="Unassembled WGS sequence"/>
</dbReference>
<organism evidence="2 3">
    <name type="scientific">Streptomyces massasporeus</name>
    <dbReference type="NCBI Taxonomy" id="67324"/>
    <lineage>
        <taxon>Bacteria</taxon>
        <taxon>Bacillati</taxon>
        <taxon>Actinomycetota</taxon>
        <taxon>Actinomycetes</taxon>
        <taxon>Kitasatosporales</taxon>
        <taxon>Streptomycetaceae</taxon>
        <taxon>Streptomyces</taxon>
    </lineage>
</organism>
<keyword evidence="1" id="KW-1133">Transmembrane helix</keyword>
<feature type="transmembrane region" description="Helical" evidence="1">
    <location>
        <begin position="34"/>
        <end position="59"/>
    </location>
</feature>
<keyword evidence="1" id="KW-0472">Membrane</keyword>
<comment type="caution">
    <text evidence="2">The sequence shown here is derived from an EMBL/GenBank/DDBJ whole genome shotgun (WGS) entry which is preliminary data.</text>
</comment>
<evidence type="ECO:0000313" key="3">
    <source>
        <dbReference type="Proteomes" id="UP001601288"/>
    </source>
</evidence>
<dbReference type="RefSeq" id="WP_358283210.1">
    <property type="nucleotide sequence ID" value="NZ_JBEYGJ010000015.1"/>
</dbReference>
<dbReference type="EMBL" id="JBIAFP010000018">
    <property type="protein sequence ID" value="MFE9228423.1"/>
    <property type="molecule type" value="Genomic_DNA"/>
</dbReference>
<keyword evidence="3" id="KW-1185">Reference proteome</keyword>
<reference evidence="2 3" key="1">
    <citation type="submission" date="2024-10" db="EMBL/GenBank/DDBJ databases">
        <title>The Natural Products Discovery Center: Release of the First 8490 Sequenced Strains for Exploring Actinobacteria Biosynthetic Diversity.</title>
        <authorList>
            <person name="Kalkreuter E."/>
            <person name="Kautsar S.A."/>
            <person name="Yang D."/>
            <person name="Bader C.D."/>
            <person name="Teijaro C.N."/>
            <person name="Fluegel L."/>
            <person name="Davis C.M."/>
            <person name="Simpson J.R."/>
            <person name="Lauterbach L."/>
            <person name="Steele A.D."/>
            <person name="Gui C."/>
            <person name="Meng S."/>
            <person name="Li G."/>
            <person name="Viehrig K."/>
            <person name="Ye F."/>
            <person name="Su P."/>
            <person name="Kiefer A.F."/>
            <person name="Nichols A."/>
            <person name="Cepeda A.J."/>
            <person name="Yan W."/>
            <person name="Fan B."/>
            <person name="Jiang Y."/>
            <person name="Adhikari A."/>
            <person name="Zheng C.-J."/>
            <person name="Schuster L."/>
            <person name="Cowan T.M."/>
            <person name="Smanski M.J."/>
            <person name="Chevrette M.G."/>
            <person name="De Carvalho L.P.S."/>
            <person name="Shen B."/>
        </authorList>
    </citation>
    <scope>NUCLEOTIDE SEQUENCE [LARGE SCALE GENOMIC DNA]</scope>
    <source>
        <strain evidence="2 3">NPDC007066</strain>
    </source>
</reference>
<feature type="transmembrane region" description="Helical" evidence="1">
    <location>
        <begin position="71"/>
        <end position="92"/>
    </location>
</feature>
<evidence type="ECO:0000256" key="1">
    <source>
        <dbReference type="SAM" id="Phobius"/>
    </source>
</evidence>
<gene>
    <name evidence="2" type="ORF">ACFYM3_28110</name>
</gene>
<sequence length="93" mass="9584">MTLAAVPWIVAVLPLTFNGMQRVEESGGTGTGSVGLGITMLAFAALPLVASALVLTYGLTARMEVHRMVQIAAAALFFGGLVSFLFAVLLAMA</sequence>